<dbReference type="PANTHER" id="PTHR43765">
    <property type="entry name" value="2-DEHYDROPANTOATE 2-REDUCTASE-RELATED"/>
    <property type="match status" value="1"/>
</dbReference>
<dbReference type="AlphaFoldDB" id="K8P3W0"/>
<dbReference type="Gene3D" id="1.10.1040.10">
    <property type="entry name" value="N-(1-d-carboxylethyl)-l-norvaline Dehydrogenase, domain 2"/>
    <property type="match status" value="1"/>
</dbReference>
<feature type="domain" description="Ketopantoate reductase C-terminal" evidence="12">
    <location>
        <begin position="178"/>
        <end position="317"/>
    </location>
</feature>
<accession>K8P3W0</accession>
<dbReference type="InterPro" id="IPR008927">
    <property type="entry name" value="6-PGluconate_DH-like_C_sf"/>
</dbReference>
<dbReference type="InterPro" id="IPR050838">
    <property type="entry name" value="Ketopantoate_reductase"/>
</dbReference>
<keyword evidence="5 10" id="KW-0566">Pantothenate biosynthesis</keyword>
<dbReference type="NCBIfam" id="NF006083">
    <property type="entry name" value="PRK08229.1"/>
    <property type="match status" value="1"/>
</dbReference>
<dbReference type="InterPro" id="IPR003710">
    <property type="entry name" value="ApbA"/>
</dbReference>
<name>K8P3W0_9BRAD</name>
<dbReference type="EMBL" id="AGWX01000005">
    <property type="protein sequence ID" value="EKS34355.1"/>
    <property type="molecule type" value="Genomic_DNA"/>
</dbReference>
<dbReference type="InterPro" id="IPR013328">
    <property type="entry name" value="6PGD_dom2"/>
</dbReference>
<reference evidence="13 14" key="1">
    <citation type="submission" date="2012-04" db="EMBL/GenBank/DDBJ databases">
        <title>The Genome Sequence of Afipia broomeae ATCC 49717.</title>
        <authorList>
            <consortium name="The Broad Institute Genome Sequencing Platform"/>
            <person name="Earl A."/>
            <person name="Ward D."/>
            <person name="Feldgarden M."/>
            <person name="Gevers D."/>
            <person name="Huys G."/>
            <person name="Walker B."/>
            <person name="Young S.K."/>
            <person name="Zeng Q."/>
            <person name="Gargeya S."/>
            <person name="Fitzgerald M."/>
            <person name="Haas B."/>
            <person name="Abouelleil A."/>
            <person name="Alvarado L."/>
            <person name="Arachchi H.M."/>
            <person name="Berlin A."/>
            <person name="Chapman S.B."/>
            <person name="Goldberg J."/>
            <person name="Griggs A."/>
            <person name="Gujja S."/>
            <person name="Hansen M."/>
            <person name="Howarth C."/>
            <person name="Imamovic A."/>
            <person name="Larimer J."/>
            <person name="McCowen C."/>
            <person name="Montmayeur A."/>
            <person name="Murphy C."/>
            <person name="Neiman D."/>
            <person name="Pearson M."/>
            <person name="Priest M."/>
            <person name="Roberts A."/>
            <person name="Saif S."/>
            <person name="Shea T."/>
            <person name="Sisk P."/>
            <person name="Sykes S."/>
            <person name="Wortman J."/>
            <person name="Nusbaum C."/>
            <person name="Birren B."/>
        </authorList>
    </citation>
    <scope>NUCLEOTIDE SEQUENCE [LARGE SCALE GENOMIC DNA]</scope>
    <source>
        <strain evidence="13 14">ATCC 49717</strain>
    </source>
</reference>
<dbReference type="UniPathway" id="UPA00028">
    <property type="reaction ID" value="UER00004"/>
</dbReference>
<dbReference type="InterPro" id="IPR013332">
    <property type="entry name" value="KPR_N"/>
</dbReference>
<dbReference type="Pfam" id="PF08546">
    <property type="entry name" value="ApbA_C"/>
    <property type="match status" value="1"/>
</dbReference>
<comment type="function">
    <text evidence="10">Catalyzes the NADPH-dependent reduction of ketopantoate into pantoic acid.</text>
</comment>
<protein>
    <recommendedName>
        <fullName evidence="4 10">2-dehydropantoate 2-reductase</fullName>
        <ecNumber evidence="3 10">1.1.1.169</ecNumber>
    </recommendedName>
    <alternativeName>
        <fullName evidence="8 10">Ketopantoate reductase</fullName>
    </alternativeName>
</protein>
<dbReference type="GO" id="GO:0008677">
    <property type="term" value="F:2-dehydropantoate 2-reductase activity"/>
    <property type="evidence" value="ECO:0007669"/>
    <property type="project" value="UniProtKB-EC"/>
</dbReference>
<dbReference type="PROSITE" id="PS51257">
    <property type="entry name" value="PROKAR_LIPOPROTEIN"/>
    <property type="match status" value="1"/>
</dbReference>
<evidence type="ECO:0000256" key="8">
    <source>
        <dbReference type="ARBA" id="ARBA00032024"/>
    </source>
</evidence>
<comment type="pathway">
    <text evidence="1 10">Cofactor biosynthesis; (R)-pantothenate biosynthesis; (R)-pantoate from 3-methyl-2-oxobutanoate: step 2/2.</text>
</comment>
<dbReference type="SUPFAM" id="SSF48179">
    <property type="entry name" value="6-phosphogluconate dehydrogenase C-terminal domain-like"/>
    <property type="match status" value="1"/>
</dbReference>
<dbReference type="SUPFAM" id="SSF51735">
    <property type="entry name" value="NAD(P)-binding Rossmann-fold domains"/>
    <property type="match status" value="1"/>
</dbReference>
<evidence type="ECO:0000256" key="3">
    <source>
        <dbReference type="ARBA" id="ARBA00013014"/>
    </source>
</evidence>
<proteinExistence type="inferred from homology"/>
<dbReference type="Gene3D" id="3.40.50.720">
    <property type="entry name" value="NAD(P)-binding Rossmann-like Domain"/>
    <property type="match status" value="1"/>
</dbReference>
<dbReference type="EC" id="1.1.1.169" evidence="3 10"/>
<evidence type="ECO:0000259" key="11">
    <source>
        <dbReference type="Pfam" id="PF02558"/>
    </source>
</evidence>
<comment type="similarity">
    <text evidence="2 10">Belongs to the ketopantoate reductase family.</text>
</comment>
<dbReference type="RefSeq" id="WP_006022965.1">
    <property type="nucleotide sequence ID" value="NZ_KB375284.1"/>
</dbReference>
<comment type="caution">
    <text evidence="13">The sequence shown here is derived from an EMBL/GenBank/DDBJ whole genome shotgun (WGS) entry which is preliminary data.</text>
</comment>
<dbReference type="GO" id="GO:0005737">
    <property type="term" value="C:cytoplasm"/>
    <property type="evidence" value="ECO:0007669"/>
    <property type="project" value="TreeGrafter"/>
</dbReference>
<dbReference type="InterPro" id="IPR013752">
    <property type="entry name" value="KPA_reductase"/>
</dbReference>
<evidence type="ECO:0000256" key="1">
    <source>
        <dbReference type="ARBA" id="ARBA00004994"/>
    </source>
</evidence>
<gene>
    <name evidence="13" type="ORF">HMPREF9695_04265</name>
</gene>
<dbReference type="PATRIC" id="fig|883078.3.peg.4402"/>
<comment type="catalytic activity">
    <reaction evidence="9 10">
        <text>(R)-pantoate + NADP(+) = 2-dehydropantoate + NADPH + H(+)</text>
        <dbReference type="Rhea" id="RHEA:16233"/>
        <dbReference type="ChEBI" id="CHEBI:11561"/>
        <dbReference type="ChEBI" id="CHEBI:15378"/>
        <dbReference type="ChEBI" id="CHEBI:15980"/>
        <dbReference type="ChEBI" id="CHEBI:57783"/>
        <dbReference type="ChEBI" id="CHEBI:58349"/>
        <dbReference type="EC" id="1.1.1.169"/>
    </reaction>
</comment>
<keyword evidence="7 10" id="KW-0560">Oxidoreductase</keyword>
<evidence type="ECO:0000256" key="7">
    <source>
        <dbReference type="ARBA" id="ARBA00023002"/>
    </source>
</evidence>
<keyword evidence="14" id="KW-1185">Reference proteome</keyword>
<dbReference type="GO" id="GO:0015940">
    <property type="term" value="P:pantothenate biosynthetic process"/>
    <property type="evidence" value="ECO:0007669"/>
    <property type="project" value="UniProtKB-UniPathway"/>
</dbReference>
<dbReference type="Proteomes" id="UP000001096">
    <property type="component" value="Unassembled WGS sequence"/>
</dbReference>
<organism evidence="13 14">
    <name type="scientific">Afipia broomeae ATCC 49717</name>
    <dbReference type="NCBI Taxonomy" id="883078"/>
    <lineage>
        <taxon>Bacteria</taxon>
        <taxon>Pseudomonadati</taxon>
        <taxon>Pseudomonadota</taxon>
        <taxon>Alphaproteobacteria</taxon>
        <taxon>Hyphomicrobiales</taxon>
        <taxon>Nitrobacteraceae</taxon>
        <taxon>Afipia</taxon>
    </lineage>
</organism>
<evidence type="ECO:0000313" key="13">
    <source>
        <dbReference type="EMBL" id="EKS34355.1"/>
    </source>
</evidence>
<evidence type="ECO:0000256" key="9">
    <source>
        <dbReference type="ARBA" id="ARBA00048793"/>
    </source>
</evidence>
<evidence type="ECO:0000256" key="2">
    <source>
        <dbReference type="ARBA" id="ARBA00007870"/>
    </source>
</evidence>
<dbReference type="Pfam" id="PF02558">
    <property type="entry name" value="ApbA"/>
    <property type="match status" value="1"/>
</dbReference>
<evidence type="ECO:0000256" key="6">
    <source>
        <dbReference type="ARBA" id="ARBA00022857"/>
    </source>
</evidence>
<dbReference type="HOGENOM" id="CLU_031468_0_0_5"/>
<evidence type="ECO:0000313" key="14">
    <source>
        <dbReference type="Proteomes" id="UP000001096"/>
    </source>
</evidence>
<feature type="domain" description="Ketopantoate reductase N-terminal" evidence="11">
    <location>
        <begin position="7"/>
        <end position="155"/>
    </location>
</feature>
<evidence type="ECO:0000256" key="10">
    <source>
        <dbReference type="RuleBase" id="RU362068"/>
    </source>
</evidence>
<dbReference type="PANTHER" id="PTHR43765:SF2">
    <property type="entry name" value="2-DEHYDROPANTOATE 2-REDUCTASE"/>
    <property type="match status" value="1"/>
</dbReference>
<evidence type="ECO:0000256" key="4">
    <source>
        <dbReference type="ARBA" id="ARBA00019465"/>
    </source>
</evidence>
<keyword evidence="6 10" id="KW-0521">NADP</keyword>
<evidence type="ECO:0000259" key="12">
    <source>
        <dbReference type="Pfam" id="PF08546"/>
    </source>
</evidence>
<dbReference type="NCBIfam" id="TIGR00745">
    <property type="entry name" value="apbA_panE"/>
    <property type="match status" value="1"/>
</dbReference>
<sequence length="338" mass="36181">MTSSKSISVAGAGSIGCFVGGMLRAGGHPVSLLARPRLIEDINRHGLKVTSFEGIEHRLTPAEIKLSDDPAAIFAGADIILVTVKSDDTPEIADLIAQQAAKNAVIVSLQNGTGNVSVLRDALPDHDVLAGMVPFNVLSLGDGHFHRATSGDILLEKDDPDIAKLLSRPELVFRSVEDIEGVQWGKLLINLNNALNALSGLPLRDQLAQRSWRTLFADQIREALAVIKAEGIAPLSTTPLPASFTPFILKLPNALFTRIAASMVKIDPKARSSMWEDLQRGRRTEIDHLQGLIVALAERHGLKAPLSARIVALIRNAEEAGKGSPGLTPEQIRAVGQC</sequence>
<dbReference type="GO" id="GO:0050661">
    <property type="term" value="F:NADP binding"/>
    <property type="evidence" value="ECO:0007669"/>
    <property type="project" value="TreeGrafter"/>
</dbReference>
<dbReference type="InterPro" id="IPR036291">
    <property type="entry name" value="NAD(P)-bd_dom_sf"/>
</dbReference>
<dbReference type="eggNOG" id="COG1893">
    <property type="taxonomic scope" value="Bacteria"/>
</dbReference>
<evidence type="ECO:0000256" key="5">
    <source>
        <dbReference type="ARBA" id="ARBA00022655"/>
    </source>
</evidence>